<feature type="region of interest" description="Disordered" evidence="1">
    <location>
        <begin position="1"/>
        <end position="87"/>
    </location>
</feature>
<organism evidence="2 3">
    <name type="scientific">Eimeria tenella</name>
    <name type="common">Coccidian parasite</name>
    <dbReference type="NCBI Taxonomy" id="5802"/>
    <lineage>
        <taxon>Eukaryota</taxon>
        <taxon>Sar</taxon>
        <taxon>Alveolata</taxon>
        <taxon>Apicomplexa</taxon>
        <taxon>Conoidasida</taxon>
        <taxon>Coccidia</taxon>
        <taxon>Eucoccidiorida</taxon>
        <taxon>Eimeriorina</taxon>
        <taxon>Eimeriidae</taxon>
        <taxon>Eimeria</taxon>
    </lineage>
</organism>
<dbReference type="RefSeq" id="XP_013230057.1">
    <property type="nucleotide sequence ID" value="XM_013374603.1"/>
</dbReference>
<protein>
    <submittedName>
        <fullName evidence="2">Uncharacterized protein</fullName>
    </submittedName>
</protein>
<dbReference type="VEuPathDB" id="ToxoDB:ETH_00039240"/>
<dbReference type="Proteomes" id="UP000030747">
    <property type="component" value="Unassembled WGS sequence"/>
</dbReference>
<reference evidence="2" key="2">
    <citation type="submission" date="2013-10" db="EMBL/GenBank/DDBJ databases">
        <authorList>
            <person name="Aslett M."/>
        </authorList>
    </citation>
    <scope>NUCLEOTIDE SEQUENCE [LARGE SCALE GENOMIC DNA]</scope>
    <source>
        <strain evidence="2">Houghton</strain>
    </source>
</reference>
<evidence type="ECO:0000313" key="2">
    <source>
        <dbReference type="EMBL" id="CDJ39302.1"/>
    </source>
</evidence>
<dbReference type="AlphaFoldDB" id="U6KMG6"/>
<dbReference type="GeneID" id="25256889"/>
<reference evidence="2" key="1">
    <citation type="submission" date="2013-10" db="EMBL/GenBank/DDBJ databases">
        <title>Genomic analysis of the causative agents of coccidiosis in chickens.</title>
        <authorList>
            <person name="Reid A.J."/>
            <person name="Blake D."/>
            <person name="Billington K."/>
            <person name="Browne H."/>
            <person name="Dunn M."/>
            <person name="Hung S."/>
            <person name="Kawahara F."/>
            <person name="Miranda-Saavedra D."/>
            <person name="Mourier T."/>
            <person name="Nagra H."/>
            <person name="Otto T.D."/>
            <person name="Rawlings N."/>
            <person name="Sanchez A."/>
            <person name="Sanders M."/>
            <person name="Subramaniam C."/>
            <person name="Tay Y."/>
            <person name="Dear P."/>
            <person name="Doerig C."/>
            <person name="Gruber A."/>
            <person name="Parkinson J."/>
            <person name="Shirley M."/>
            <person name="Wan K.L."/>
            <person name="Berriman M."/>
            <person name="Tomley F."/>
            <person name="Pain A."/>
        </authorList>
    </citation>
    <scope>NUCLEOTIDE SEQUENCE [LARGE SCALE GENOMIC DNA]</scope>
    <source>
        <strain evidence="2">Houghton</strain>
    </source>
</reference>
<dbReference type="EMBL" id="HG674318">
    <property type="protein sequence ID" value="CDJ39302.1"/>
    <property type="molecule type" value="Genomic_DNA"/>
</dbReference>
<keyword evidence="3" id="KW-1185">Reference proteome</keyword>
<evidence type="ECO:0000313" key="3">
    <source>
        <dbReference type="Proteomes" id="UP000030747"/>
    </source>
</evidence>
<name>U6KMG6_EIMTE</name>
<proteinExistence type="predicted"/>
<evidence type="ECO:0000256" key="1">
    <source>
        <dbReference type="SAM" id="MobiDB-lite"/>
    </source>
</evidence>
<sequence>MSLRSSGGPQRAPQQKRPTETTKEAAEAPSSTLMACRSLEGSSQSRGGPPWDLKLAWGPPRGPTLQRSSISEHTKQQKMRTPCSSSS</sequence>
<accession>U6KMG6</accession>
<feature type="compositionally biased region" description="Basic and acidic residues" evidence="1">
    <location>
        <begin position="17"/>
        <end position="26"/>
    </location>
</feature>
<gene>
    <name evidence="2" type="ORF">ETH_00039240</name>
</gene>